<dbReference type="Proteomes" id="UP000076154">
    <property type="component" value="Unassembled WGS sequence"/>
</dbReference>
<dbReference type="OrthoDB" id="3036049at2759"/>
<comment type="caution">
    <text evidence="1">The sequence shown here is derived from an EMBL/GenBank/DDBJ whole genome shotgun (WGS) entry which is preliminary data.</text>
</comment>
<protein>
    <submittedName>
        <fullName evidence="1">Uncharacterized protein</fullName>
    </submittedName>
</protein>
<evidence type="ECO:0000313" key="2">
    <source>
        <dbReference type="Proteomes" id="UP000076154"/>
    </source>
</evidence>
<organism evidence="1 2">
    <name type="scientific">Hypsizygus marmoreus</name>
    <name type="common">White beech mushroom</name>
    <name type="synonym">Agaricus marmoreus</name>
    <dbReference type="NCBI Taxonomy" id="39966"/>
    <lineage>
        <taxon>Eukaryota</taxon>
        <taxon>Fungi</taxon>
        <taxon>Dikarya</taxon>
        <taxon>Basidiomycota</taxon>
        <taxon>Agaricomycotina</taxon>
        <taxon>Agaricomycetes</taxon>
        <taxon>Agaricomycetidae</taxon>
        <taxon>Agaricales</taxon>
        <taxon>Tricholomatineae</taxon>
        <taxon>Lyophyllaceae</taxon>
        <taxon>Hypsizygus</taxon>
    </lineage>
</organism>
<reference evidence="1" key="1">
    <citation type="submission" date="2018-04" db="EMBL/GenBank/DDBJ databases">
        <title>Whole genome sequencing of Hypsizygus marmoreus.</title>
        <authorList>
            <person name="Choi I.-G."/>
            <person name="Min B."/>
            <person name="Kim J.-G."/>
            <person name="Kim S."/>
            <person name="Oh Y.-L."/>
            <person name="Kong W.-S."/>
            <person name="Park H."/>
            <person name="Jeong J."/>
            <person name="Song E.-S."/>
        </authorList>
    </citation>
    <scope>NUCLEOTIDE SEQUENCE [LARGE SCALE GENOMIC DNA]</scope>
    <source>
        <strain evidence="1">51987-8</strain>
    </source>
</reference>
<name>A0A369J533_HYPMA</name>
<keyword evidence="2" id="KW-1185">Reference proteome</keyword>
<dbReference type="EMBL" id="LUEZ02000124">
    <property type="protein sequence ID" value="RDB16512.1"/>
    <property type="molecule type" value="Genomic_DNA"/>
</dbReference>
<proteinExistence type="predicted"/>
<dbReference type="AlphaFoldDB" id="A0A369J533"/>
<dbReference type="InParanoid" id="A0A369J533"/>
<accession>A0A369J533</accession>
<evidence type="ECO:0000313" key="1">
    <source>
        <dbReference type="EMBL" id="RDB16512.1"/>
    </source>
</evidence>
<gene>
    <name evidence="1" type="ORF">Hypma_002723</name>
</gene>
<sequence length="133" mass="14655">MIDDCPVLPLEDAAQDLSSFPHALDDNGGVYSRTTGFPLESDAEFNTFLLLATEYGAETMRAKALFTVETRLPSTLGGWDQMREALTGNQWRPDRILAINLVHKVESFSILPTAIASLTNDTSASEIWRLPTP</sequence>